<proteinExistence type="predicted"/>
<accession>A0A495R2E9</accession>
<dbReference type="RefSeq" id="WP_148709121.1">
    <property type="nucleotide sequence ID" value="NZ_RBWW01000001.1"/>
</dbReference>
<dbReference type="AlphaFoldDB" id="A0A495R2E9"/>
<organism evidence="1 2">
    <name type="scientific">Haloarcula quadrata</name>
    <dbReference type="NCBI Taxonomy" id="182779"/>
    <lineage>
        <taxon>Archaea</taxon>
        <taxon>Methanobacteriati</taxon>
        <taxon>Methanobacteriota</taxon>
        <taxon>Stenosarchaea group</taxon>
        <taxon>Halobacteria</taxon>
        <taxon>Halobacteriales</taxon>
        <taxon>Haloarculaceae</taxon>
        <taxon>Haloarcula</taxon>
    </lineage>
</organism>
<keyword evidence="2" id="KW-1185">Reference proteome</keyword>
<evidence type="ECO:0000313" key="1">
    <source>
        <dbReference type="EMBL" id="RKS81511.1"/>
    </source>
</evidence>
<dbReference type="Proteomes" id="UP000268233">
    <property type="component" value="Unassembled WGS sequence"/>
</dbReference>
<dbReference type="EMBL" id="RBWW01000001">
    <property type="protein sequence ID" value="RKS81511.1"/>
    <property type="molecule type" value="Genomic_DNA"/>
</dbReference>
<comment type="caution">
    <text evidence="1">The sequence shown here is derived from an EMBL/GenBank/DDBJ whole genome shotgun (WGS) entry which is preliminary data.</text>
</comment>
<protein>
    <submittedName>
        <fullName evidence="1">Uncharacterized protein</fullName>
    </submittedName>
</protein>
<evidence type="ECO:0000313" key="2">
    <source>
        <dbReference type="Proteomes" id="UP000268233"/>
    </source>
</evidence>
<sequence>MTFRLPDERIPESEPWRDREFLQWAYHERGLSPRTIAYELGVSKSRVSVYMERLGVLRPWRHEDTLRRLYVEHGLSASEIAARDEMNCSPVTVRRYLAEYDISGDDPDDVTYGRLDELGEAEVEPEQGKA</sequence>
<reference evidence="1 2" key="1">
    <citation type="submission" date="2018-10" db="EMBL/GenBank/DDBJ databases">
        <title>Genomic Encyclopedia of Archaeal and Bacterial Type Strains, Phase II (KMG-II): from individual species to whole genera.</title>
        <authorList>
            <person name="Goeker M."/>
        </authorList>
    </citation>
    <scope>NUCLEOTIDE SEQUENCE [LARGE SCALE GENOMIC DNA]</scope>
    <source>
        <strain evidence="1 2">DSM 11927</strain>
    </source>
</reference>
<name>A0A495R2E9_9EURY</name>
<gene>
    <name evidence="1" type="ORF">BDK61_0797</name>
</gene>